<reference evidence="1" key="1">
    <citation type="journal article" date="2021" name="Front. Mar. Sci.">
        <title>Genomes of Diverse Isolates of Prochlorococcus High-Light-Adapted Clade II in the Western Pacific Ocean.</title>
        <authorList>
            <person name="Yan W."/>
            <person name="Feng X."/>
            <person name="Zhang W."/>
            <person name="Nawaz M.Z."/>
            <person name="Luo T."/>
            <person name="Zhang R."/>
            <person name="Jiao N."/>
        </authorList>
    </citation>
    <scope>NUCLEOTIDE SEQUENCE</scope>
    <source>
        <strain evidence="1">CUG1433</strain>
    </source>
</reference>
<comment type="caution">
    <text evidence="1">The sequence shown here is derived from an EMBL/GenBank/DDBJ whole genome shotgun (WGS) entry which is preliminary data.</text>
</comment>
<evidence type="ECO:0000313" key="2">
    <source>
        <dbReference type="Proteomes" id="UP000668060"/>
    </source>
</evidence>
<accession>A0A9D9BXD3</accession>
<dbReference type="AlphaFoldDB" id="A0A9D9BXD3"/>
<dbReference type="Proteomes" id="UP000668060">
    <property type="component" value="Unassembled WGS sequence"/>
</dbReference>
<sequence length="135" mass="16110">MEKIHHLGIVCNDIEDAYKAFNIQPDDIKEYYLDKEQKNELYFFHLKENDLWMEFVVPIDENSTVWNYAKNNNFGIHHIGFNSNNLEKEKLLSNNLKGVFELKSYFLKIASFGGRINTLFFYFRGLLIEYVKKLD</sequence>
<protein>
    <submittedName>
        <fullName evidence="1">VOC family protein</fullName>
    </submittedName>
</protein>
<dbReference type="InterPro" id="IPR029068">
    <property type="entry name" value="Glyas_Bleomycin-R_OHBP_Dase"/>
</dbReference>
<dbReference type="SUPFAM" id="SSF54593">
    <property type="entry name" value="Glyoxalase/Bleomycin resistance protein/Dihydroxybiphenyl dioxygenase"/>
    <property type="match status" value="1"/>
</dbReference>
<dbReference type="Gene3D" id="3.10.180.10">
    <property type="entry name" value="2,3-Dihydroxybiphenyl 1,2-Dioxygenase, domain 1"/>
    <property type="match status" value="1"/>
</dbReference>
<proteinExistence type="predicted"/>
<evidence type="ECO:0000313" key="1">
    <source>
        <dbReference type="EMBL" id="MBO6971856.1"/>
    </source>
</evidence>
<organism evidence="1 2">
    <name type="scientific">Prochlorococcus marinus CUG1433</name>
    <dbReference type="NCBI Taxonomy" id="2774506"/>
    <lineage>
        <taxon>Bacteria</taxon>
        <taxon>Bacillati</taxon>
        <taxon>Cyanobacteriota</taxon>
        <taxon>Cyanophyceae</taxon>
        <taxon>Synechococcales</taxon>
        <taxon>Prochlorococcaceae</taxon>
        <taxon>Prochlorococcus</taxon>
    </lineage>
</organism>
<dbReference type="EMBL" id="JAEPLN010000001">
    <property type="protein sequence ID" value="MBO6971856.1"/>
    <property type="molecule type" value="Genomic_DNA"/>
</dbReference>
<gene>
    <name evidence="1" type="ORF">JJ842_08020</name>
</gene>
<name>A0A9D9BXD3_PROMR</name>
<dbReference type="Pfam" id="PF13669">
    <property type="entry name" value="Glyoxalase_4"/>
    <property type="match status" value="1"/>
</dbReference>